<dbReference type="EMBL" id="JBGOSP010000033">
    <property type="protein sequence ID" value="MFA3842123.1"/>
    <property type="molecule type" value="Genomic_DNA"/>
</dbReference>
<reference evidence="2 3" key="1">
    <citation type="submission" date="2024-08" db="EMBL/GenBank/DDBJ databases">
        <title>Genome sequence of Streptomyces aureus CACIA-1.46HGO.</title>
        <authorList>
            <person name="Evangelista-Martinez Z."/>
        </authorList>
    </citation>
    <scope>NUCLEOTIDE SEQUENCE [LARGE SCALE GENOMIC DNA]</scope>
    <source>
        <strain evidence="2 3">CACIA-1.46HGO</strain>
    </source>
</reference>
<organism evidence="2 3">
    <name type="scientific">Streptomyces aureus</name>
    <dbReference type="NCBI Taxonomy" id="193461"/>
    <lineage>
        <taxon>Bacteria</taxon>
        <taxon>Bacillati</taxon>
        <taxon>Actinomycetota</taxon>
        <taxon>Actinomycetes</taxon>
        <taxon>Kitasatosporales</taxon>
        <taxon>Streptomycetaceae</taxon>
        <taxon>Streptomyces</taxon>
    </lineage>
</organism>
<feature type="transmembrane region" description="Helical" evidence="1">
    <location>
        <begin position="52"/>
        <end position="72"/>
    </location>
</feature>
<evidence type="ECO:0000256" key="1">
    <source>
        <dbReference type="SAM" id="Phobius"/>
    </source>
</evidence>
<dbReference type="Proteomes" id="UP001571476">
    <property type="component" value="Unassembled WGS sequence"/>
</dbReference>
<comment type="caution">
    <text evidence="2">The sequence shown here is derived from an EMBL/GenBank/DDBJ whole genome shotgun (WGS) entry which is preliminary data.</text>
</comment>
<evidence type="ECO:0000313" key="3">
    <source>
        <dbReference type="Proteomes" id="UP001571476"/>
    </source>
</evidence>
<gene>
    <name evidence="2" type="ORF">ACEG43_39035</name>
</gene>
<name>A0ABV4SXD5_9ACTN</name>
<dbReference type="RefSeq" id="WP_372566171.1">
    <property type="nucleotide sequence ID" value="NZ_JBGOSP010000033.1"/>
</dbReference>
<proteinExistence type="predicted"/>
<accession>A0ABV4SXD5</accession>
<feature type="transmembrane region" description="Helical" evidence="1">
    <location>
        <begin position="25"/>
        <end position="46"/>
    </location>
</feature>
<keyword evidence="1" id="KW-1133">Transmembrane helix</keyword>
<keyword evidence="3" id="KW-1185">Reference proteome</keyword>
<keyword evidence="1" id="KW-0812">Transmembrane</keyword>
<evidence type="ECO:0000313" key="2">
    <source>
        <dbReference type="EMBL" id="MFA3842123.1"/>
    </source>
</evidence>
<keyword evidence="1" id="KW-0472">Membrane</keyword>
<sequence length="118" mass="12063">MYSTPLAAVGIIDDFTGMGKDLKTLLTVVVLGIIYVGSIGATWAATRSILKAFVAAVGGAIVMGVIASQTVLSNKTAEELKKDHTVGQGAAVVRVIAAPKPIVFTASTADRAHPGRDA</sequence>
<protein>
    <submittedName>
        <fullName evidence="2">Uncharacterized protein</fullName>
    </submittedName>
</protein>